<dbReference type="InterPro" id="IPR053142">
    <property type="entry name" value="PchR_regulatory_protein"/>
</dbReference>
<organism evidence="5 6">
    <name type="scientific">Dorea formicigenerans</name>
    <dbReference type="NCBI Taxonomy" id="39486"/>
    <lineage>
        <taxon>Bacteria</taxon>
        <taxon>Bacillati</taxon>
        <taxon>Bacillota</taxon>
        <taxon>Clostridia</taxon>
        <taxon>Lachnospirales</taxon>
        <taxon>Lachnospiraceae</taxon>
        <taxon>Dorea</taxon>
    </lineage>
</organism>
<dbReference type="RefSeq" id="WP_117660572.1">
    <property type="nucleotide sequence ID" value="NZ_QSRA01000020.1"/>
</dbReference>
<dbReference type="Gene3D" id="1.10.10.60">
    <property type="entry name" value="Homeodomain-like"/>
    <property type="match status" value="2"/>
</dbReference>
<keyword evidence="3" id="KW-0804">Transcription</keyword>
<reference evidence="5 6" key="1">
    <citation type="submission" date="2018-08" db="EMBL/GenBank/DDBJ databases">
        <title>A genome reference for cultivated species of the human gut microbiota.</title>
        <authorList>
            <person name="Zou Y."/>
            <person name="Xue W."/>
            <person name="Luo G."/>
        </authorList>
    </citation>
    <scope>NUCLEOTIDE SEQUENCE [LARGE SCALE GENOMIC DNA]</scope>
    <source>
        <strain evidence="5 6">TF09-3</strain>
    </source>
</reference>
<dbReference type="AlphaFoldDB" id="A0A3E4PK41"/>
<name>A0A3E4PK41_9FIRM</name>
<dbReference type="GO" id="GO:0003700">
    <property type="term" value="F:DNA-binding transcription factor activity"/>
    <property type="evidence" value="ECO:0007669"/>
    <property type="project" value="InterPro"/>
</dbReference>
<sequence length="324" mass="37477">MKNKIEDFYVTQFAERGFTPAPNNLDYCEVGTTWQLNEKIGTGTFWIYNRQDLFDIKIHDFYLNEDTILDFNWPECLSIMQFDSISGEELSPYRRLEAGSVKSFIGGYSTYKVLIHKKFPIRTVGIEIMPAYYEDYLKEQYPDEYANPLKAFEAVGQTADFPEMSRLLKQVEAYKGSGISAGLFYEGKVAEAISLIVEWSRLQQQRKEVRNKLSVQDVQQLENLTLYLNDHCIQDIPLEQIVRISCMSARKLQTAFKEYHGCTITEYIQQRRMSHAETLLAKTDLSIGQVAQSVGYTSASRFAELFRKSTGLLPLEYRKVSQRK</sequence>
<accession>A0A3E4PK41</accession>
<evidence type="ECO:0000259" key="4">
    <source>
        <dbReference type="PROSITE" id="PS01124"/>
    </source>
</evidence>
<evidence type="ECO:0000256" key="3">
    <source>
        <dbReference type="ARBA" id="ARBA00023163"/>
    </source>
</evidence>
<feature type="domain" description="HTH araC/xylS-type" evidence="4">
    <location>
        <begin position="222"/>
        <end position="320"/>
    </location>
</feature>
<dbReference type="InterPro" id="IPR018062">
    <property type="entry name" value="HTH_AraC-typ_CS"/>
</dbReference>
<dbReference type="InterPro" id="IPR018060">
    <property type="entry name" value="HTH_AraC"/>
</dbReference>
<evidence type="ECO:0000256" key="1">
    <source>
        <dbReference type="ARBA" id="ARBA00023015"/>
    </source>
</evidence>
<evidence type="ECO:0000313" key="5">
    <source>
        <dbReference type="EMBL" id="RGK80329.1"/>
    </source>
</evidence>
<keyword evidence="1" id="KW-0805">Transcription regulation</keyword>
<dbReference type="InterPro" id="IPR020449">
    <property type="entry name" value="Tscrpt_reg_AraC-type_HTH"/>
</dbReference>
<dbReference type="PANTHER" id="PTHR47893">
    <property type="entry name" value="REGULATORY PROTEIN PCHR"/>
    <property type="match status" value="1"/>
</dbReference>
<dbReference type="EMBL" id="QSRA01000020">
    <property type="protein sequence ID" value="RGK80329.1"/>
    <property type="molecule type" value="Genomic_DNA"/>
</dbReference>
<dbReference type="Pfam" id="PF12833">
    <property type="entry name" value="HTH_18"/>
    <property type="match status" value="1"/>
</dbReference>
<dbReference type="PRINTS" id="PR00032">
    <property type="entry name" value="HTHARAC"/>
</dbReference>
<protein>
    <submittedName>
        <fullName evidence="5">AraC family transcriptional regulator</fullName>
    </submittedName>
</protein>
<dbReference type="Proteomes" id="UP000261324">
    <property type="component" value="Unassembled WGS sequence"/>
</dbReference>
<dbReference type="PROSITE" id="PS00041">
    <property type="entry name" value="HTH_ARAC_FAMILY_1"/>
    <property type="match status" value="1"/>
</dbReference>
<evidence type="ECO:0000256" key="2">
    <source>
        <dbReference type="ARBA" id="ARBA00023125"/>
    </source>
</evidence>
<dbReference type="PROSITE" id="PS01124">
    <property type="entry name" value="HTH_ARAC_FAMILY_2"/>
    <property type="match status" value="1"/>
</dbReference>
<dbReference type="SMART" id="SM00342">
    <property type="entry name" value="HTH_ARAC"/>
    <property type="match status" value="1"/>
</dbReference>
<comment type="caution">
    <text evidence="5">The sequence shown here is derived from an EMBL/GenBank/DDBJ whole genome shotgun (WGS) entry which is preliminary data.</text>
</comment>
<dbReference type="GO" id="GO:0043565">
    <property type="term" value="F:sequence-specific DNA binding"/>
    <property type="evidence" value="ECO:0007669"/>
    <property type="project" value="InterPro"/>
</dbReference>
<proteinExistence type="predicted"/>
<gene>
    <name evidence="5" type="ORF">DXC93_13220</name>
</gene>
<dbReference type="InterPro" id="IPR009057">
    <property type="entry name" value="Homeodomain-like_sf"/>
</dbReference>
<dbReference type="SUPFAM" id="SSF46689">
    <property type="entry name" value="Homeodomain-like"/>
    <property type="match status" value="2"/>
</dbReference>
<dbReference type="PANTHER" id="PTHR47893:SF1">
    <property type="entry name" value="REGULATORY PROTEIN PCHR"/>
    <property type="match status" value="1"/>
</dbReference>
<keyword evidence="2" id="KW-0238">DNA-binding</keyword>
<evidence type="ECO:0000313" key="6">
    <source>
        <dbReference type="Proteomes" id="UP000261324"/>
    </source>
</evidence>